<comment type="caution">
    <text evidence="1">The sequence shown here is derived from an EMBL/GenBank/DDBJ whole genome shotgun (WGS) entry which is preliminary data.</text>
</comment>
<reference evidence="1" key="1">
    <citation type="submission" date="2021-06" db="EMBL/GenBank/DDBJ databases">
        <authorList>
            <person name="Kallberg Y."/>
            <person name="Tangrot J."/>
            <person name="Rosling A."/>
        </authorList>
    </citation>
    <scope>NUCLEOTIDE SEQUENCE</scope>
    <source>
        <strain evidence="1">CL356</strain>
    </source>
</reference>
<sequence length="624" mass="72223">MGKTRSSKYADLKMIYEFSQEMLIKIFKELSDSDIFSCVLVNRNWCKTGMPLLWEDPLSWGAPIIETYLSFLSTEQRSSIRRTGVNIPKVTNHVFCYPDFIKKFTYTELHEATHSWLIESKNIASNYQDLFDESFDQKEADNDEKKRIIVKMMSSLICHLIKLLLNSSKGFEMVDLSTNYRCVGIPPLITKSHEMLKLVFTNLTYLKVHTNYADPKITPDRLDSANKLFTEMVEHCTKIQYLDSKDQNNERNEVRQLYRLVAVQKDLRHFTARRFELWLNLMVTLAETAANTLKTFNISGVPVDISLLAELSRCNVLEVLSFSRCVENKTEATTISTKGRGRGKKDNHAGMVGRGMLTTLSITQPTIRAKRLYFYKNKLEPKTLKAILKMLGRNLEKLTVVNNNTETIIKAIRKYCLSLKDLILQVYLDTRFSTFSEWIAGSKLRTLVLGTFISNVYNFEDRPDTLICEMLEEMGNYFPLSLKCIDFDFEISPNQLELFLTRSNYVFKELGLHQPSGLDDKYLRIIKNHTKLSKCLTELTFDRVFWITGEDANTNEMDSDSIDEEKPDRSYFSNKSLLDAEKYINTITSTSIDPFTDPLKSIFRVHDIDEMDTEGMSAEDIEKW</sequence>
<accession>A0ACA9L707</accession>
<proteinExistence type="predicted"/>
<gene>
    <name evidence="1" type="ORF">ACOLOM_LOCUS3141</name>
</gene>
<dbReference type="EMBL" id="CAJVPT010004533">
    <property type="protein sequence ID" value="CAG8509176.1"/>
    <property type="molecule type" value="Genomic_DNA"/>
</dbReference>
<keyword evidence="2" id="KW-1185">Reference proteome</keyword>
<dbReference type="Proteomes" id="UP000789525">
    <property type="component" value="Unassembled WGS sequence"/>
</dbReference>
<evidence type="ECO:0000313" key="1">
    <source>
        <dbReference type="EMBL" id="CAG8509176.1"/>
    </source>
</evidence>
<evidence type="ECO:0000313" key="2">
    <source>
        <dbReference type="Proteomes" id="UP000789525"/>
    </source>
</evidence>
<name>A0ACA9L707_9GLOM</name>
<protein>
    <submittedName>
        <fullName evidence="1">40_t:CDS:1</fullName>
    </submittedName>
</protein>
<organism evidence="1 2">
    <name type="scientific">Acaulospora colombiana</name>
    <dbReference type="NCBI Taxonomy" id="27376"/>
    <lineage>
        <taxon>Eukaryota</taxon>
        <taxon>Fungi</taxon>
        <taxon>Fungi incertae sedis</taxon>
        <taxon>Mucoromycota</taxon>
        <taxon>Glomeromycotina</taxon>
        <taxon>Glomeromycetes</taxon>
        <taxon>Diversisporales</taxon>
        <taxon>Acaulosporaceae</taxon>
        <taxon>Acaulospora</taxon>
    </lineage>
</organism>